<feature type="binding site" evidence="17">
    <location>
        <begin position="420"/>
        <end position="424"/>
    </location>
    <ligand>
        <name>AMP</name>
        <dbReference type="ChEBI" id="CHEBI:456215"/>
    </ligand>
</feature>
<dbReference type="HAMAP" id="MF_01966">
    <property type="entry name" value="NADHX_epimerase"/>
    <property type="match status" value="1"/>
</dbReference>
<dbReference type="GO" id="GO:0110051">
    <property type="term" value="P:metabolite repair"/>
    <property type="evidence" value="ECO:0007669"/>
    <property type="project" value="TreeGrafter"/>
</dbReference>
<comment type="similarity">
    <text evidence="4 19">In the C-terminal section; belongs to the NnrD/CARKD family.</text>
</comment>
<feature type="binding site" evidence="18">
    <location>
        <position position="190"/>
    </location>
    <ligand>
        <name>(6S)-NADPHX</name>
        <dbReference type="ChEBI" id="CHEBI:64076"/>
    </ligand>
</feature>
<dbReference type="EC" id="5.1.99.6" evidence="19"/>
<dbReference type="InterPro" id="IPR004443">
    <property type="entry name" value="YjeF_N_dom"/>
</dbReference>
<dbReference type="CDD" id="cd01171">
    <property type="entry name" value="YXKO-related"/>
    <property type="match status" value="1"/>
</dbReference>
<comment type="cofactor">
    <cofactor evidence="18 19">
        <name>K(+)</name>
        <dbReference type="ChEBI" id="CHEBI:29103"/>
    </cofactor>
    <text evidence="18 19">Binds 1 potassium ion per subunit.</text>
</comment>
<feature type="binding site" evidence="18">
    <location>
        <begin position="100"/>
        <end position="104"/>
    </location>
    <ligand>
        <name>(6S)-NADPHX</name>
        <dbReference type="ChEBI" id="CHEBI:64076"/>
    </ligand>
</feature>
<evidence type="ECO:0000256" key="13">
    <source>
        <dbReference type="ARBA" id="ARBA00023268"/>
    </source>
</evidence>
<dbReference type="PANTHER" id="PTHR12592:SF0">
    <property type="entry name" value="ATP-DEPENDENT (S)-NAD(P)H-HYDRATE DEHYDRATASE"/>
    <property type="match status" value="1"/>
</dbReference>
<dbReference type="Gene3D" id="3.40.50.10260">
    <property type="entry name" value="YjeF N-terminal domain"/>
    <property type="match status" value="1"/>
</dbReference>
<keyword evidence="8 17" id="KW-0521">NADP</keyword>
<evidence type="ECO:0000256" key="9">
    <source>
        <dbReference type="ARBA" id="ARBA00022958"/>
    </source>
</evidence>
<dbReference type="GO" id="GO:0052855">
    <property type="term" value="F:ADP-dependent NAD(P)H-hydrate dehydratase activity"/>
    <property type="evidence" value="ECO:0007669"/>
    <property type="project" value="UniProtKB-UniRule"/>
</dbReference>
<feature type="binding site" evidence="18">
    <location>
        <begin position="161"/>
        <end position="167"/>
    </location>
    <ligand>
        <name>(6S)-NADPHX</name>
        <dbReference type="ChEBI" id="CHEBI:64076"/>
    </ligand>
</feature>
<feature type="binding site" evidence="17">
    <location>
        <position position="387"/>
    </location>
    <ligand>
        <name>(6S)-NADPHX</name>
        <dbReference type="ChEBI" id="CHEBI:64076"/>
    </ligand>
</feature>
<comment type="catalytic activity">
    <reaction evidence="1 18 19">
        <text>(6R)-NADHX = (6S)-NADHX</text>
        <dbReference type="Rhea" id="RHEA:32215"/>
        <dbReference type="ChEBI" id="CHEBI:64074"/>
        <dbReference type="ChEBI" id="CHEBI:64075"/>
        <dbReference type="EC" id="5.1.99.6"/>
    </reaction>
</comment>
<dbReference type="GO" id="GO:0005524">
    <property type="term" value="F:ATP binding"/>
    <property type="evidence" value="ECO:0007669"/>
    <property type="project" value="UniProtKB-UniRule"/>
</dbReference>
<organism evidence="22 23">
    <name type="scientific">Sphingobium phenoxybenzoativorans</name>
    <dbReference type="NCBI Taxonomy" id="1592790"/>
    <lineage>
        <taxon>Bacteria</taxon>
        <taxon>Pseudomonadati</taxon>
        <taxon>Pseudomonadota</taxon>
        <taxon>Alphaproteobacteria</taxon>
        <taxon>Sphingomonadales</taxon>
        <taxon>Sphingomonadaceae</taxon>
        <taxon>Sphingobium</taxon>
    </lineage>
</organism>
<comment type="subunit">
    <text evidence="17">Homotetramer.</text>
</comment>
<comment type="catalytic activity">
    <reaction evidence="2 18 19">
        <text>(6R)-NADPHX = (6S)-NADPHX</text>
        <dbReference type="Rhea" id="RHEA:32227"/>
        <dbReference type="ChEBI" id="CHEBI:64076"/>
        <dbReference type="ChEBI" id="CHEBI:64077"/>
        <dbReference type="EC" id="5.1.99.6"/>
    </reaction>
</comment>
<evidence type="ECO:0000256" key="10">
    <source>
        <dbReference type="ARBA" id="ARBA00023027"/>
    </source>
</evidence>
<evidence type="ECO:0000256" key="19">
    <source>
        <dbReference type="PIRNR" id="PIRNR017184"/>
    </source>
</evidence>
<dbReference type="SUPFAM" id="SSF53613">
    <property type="entry name" value="Ribokinase-like"/>
    <property type="match status" value="1"/>
</dbReference>
<evidence type="ECO:0000256" key="18">
    <source>
        <dbReference type="HAMAP-Rule" id="MF_01966"/>
    </source>
</evidence>
<keyword evidence="23" id="KW-1185">Reference proteome</keyword>
<keyword evidence="12 17" id="KW-0456">Lyase</keyword>
<accession>A0A975K3N8</accession>
<evidence type="ECO:0000259" key="20">
    <source>
        <dbReference type="PROSITE" id="PS51383"/>
    </source>
</evidence>
<comment type="catalytic activity">
    <reaction evidence="15 17 19">
        <text>(6S)-NADHX + ADP = AMP + phosphate + NADH + H(+)</text>
        <dbReference type="Rhea" id="RHEA:32223"/>
        <dbReference type="ChEBI" id="CHEBI:15378"/>
        <dbReference type="ChEBI" id="CHEBI:43474"/>
        <dbReference type="ChEBI" id="CHEBI:57945"/>
        <dbReference type="ChEBI" id="CHEBI:64074"/>
        <dbReference type="ChEBI" id="CHEBI:456215"/>
        <dbReference type="ChEBI" id="CHEBI:456216"/>
        <dbReference type="EC" id="4.2.1.136"/>
    </reaction>
</comment>
<feature type="domain" description="YjeF N-terminal" evidence="21">
    <location>
        <begin position="54"/>
        <end position="247"/>
    </location>
</feature>
<dbReference type="AlphaFoldDB" id="A0A975K3N8"/>
<evidence type="ECO:0000313" key="23">
    <source>
        <dbReference type="Proteomes" id="UP000681425"/>
    </source>
</evidence>
<dbReference type="Proteomes" id="UP000681425">
    <property type="component" value="Chromosome"/>
</dbReference>
<feature type="binding site" evidence="18">
    <location>
        <position position="193"/>
    </location>
    <ligand>
        <name>K(+)</name>
        <dbReference type="ChEBI" id="CHEBI:29103"/>
    </ligand>
</feature>
<dbReference type="NCBIfam" id="TIGR00196">
    <property type="entry name" value="yjeF_cterm"/>
    <property type="match status" value="1"/>
</dbReference>
<feature type="binding site" evidence="17">
    <location>
        <position position="449"/>
    </location>
    <ligand>
        <name>AMP</name>
        <dbReference type="ChEBI" id="CHEBI:456215"/>
    </ligand>
</feature>
<dbReference type="HAMAP" id="MF_01965">
    <property type="entry name" value="NADHX_dehydratase"/>
    <property type="match status" value="1"/>
</dbReference>
<protein>
    <recommendedName>
        <fullName evidence="19">Bifunctional NAD(P)H-hydrate repair enzyme</fullName>
    </recommendedName>
    <alternativeName>
        <fullName evidence="19">Nicotinamide nucleotide repair protein</fullName>
    </alternativeName>
    <domain>
        <recommendedName>
            <fullName evidence="19">ADP-dependent (S)-NAD(P)H-hydrate dehydratase</fullName>
            <ecNumber evidence="19">4.2.1.136</ecNumber>
        </recommendedName>
        <alternativeName>
            <fullName evidence="19">ADP-dependent NAD(P)HX dehydratase</fullName>
        </alternativeName>
    </domain>
    <domain>
        <recommendedName>
            <fullName evidence="19">NAD(P)H-hydrate epimerase</fullName>
            <ecNumber evidence="19">5.1.99.6</ecNumber>
        </recommendedName>
    </domain>
</protein>
<keyword evidence="10 17" id="KW-0520">NAD</keyword>
<evidence type="ECO:0000313" key="22">
    <source>
        <dbReference type="EMBL" id="QUT04291.1"/>
    </source>
</evidence>
<dbReference type="EMBL" id="CP073910">
    <property type="protein sequence ID" value="QUT04291.1"/>
    <property type="molecule type" value="Genomic_DNA"/>
</dbReference>
<evidence type="ECO:0000256" key="16">
    <source>
        <dbReference type="ARBA" id="ARBA00049209"/>
    </source>
</evidence>
<comment type="function">
    <text evidence="14 19">Bifunctional enzyme that catalyzes the epimerization of the S- and R-forms of NAD(P)HX and the dehydration of the S-form of NAD(P)HX at the expense of ADP, which is converted to AMP. This allows the repair of both epimers of NAD(P)HX, a damaged form of NAD(P)H that is a result of enzymatic or heat-dependent hydration.</text>
</comment>
<evidence type="ECO:0000256" key="1">
    <source>
        <dbReference type="ARBA" id="ARBA00000013"/>
    </source>
</evidence>
<comment type="similarity">
    <text evidence="18">Belongs to the NnrE/AIBP family.</text>
</comment>
<dbReference type="InterPro" id="IPR000631">
    <property type="entry name" value="CARKD"/>
</dbReference>
<evidence type="ECO:0000256" key="17">
    <source>
        <dbReference type="HAMAP-Rule" id="MF_01965"/>
    </source>
</evidence>
<dbReference type="Gene3D" id="3.40.1190.20">
    <property type="match status" value="1"/>
</dbReference>
<proteinExistence type="inferred from homology"/>
<keyword evidence="13" id="KW-0511">Multifunctional enzyme</keyword>
<feature type="binding site" evidence="18">
    <location>
        <position position="101"/>
    </location>
    <ligand>
        <name>K(+)</name>
        <dbReference type="ChEBI" id="CHEBI:29103"/>
    </ligand>
</feature>
<feature type="binding site" evidence="17">
    <location>
        <position position="450"/>
    </location>
    <ligand>
        <name>(6S)-NADPHX</name>
        <dbReference type="ChEBI" id="CHEBI:64076"/>
    </ligand>
</feature>
<name>A0A975K3N8_9SPHN</name>
<feature type="domain" description="YjeF C-terminal" evidence="20">
    <location>
        <begin position="248"/>
        <end position="504"/>
    </location>
</feature>
<comment type="cofactor">
    <cofactor evidence="17">
        <name>Mg(2+)</name>
        <dbReference type="ChEBI" id="CHEBI:18420"/>
    </cofactor>
</comment>
<dbReference type="Pfam" id="PF03853">
    <property type="entry name" value="YjeF_N"/>
    <property type="match status" value="1"/>
</dbReference>
<evidence type="ECO:0000256" key="2">
    <source>
        <dbReference type="ARBA" id="ARBA00000909"/>
    </source>
</evidence>
<feature type="binding site" evidence="18">
    <location>
        <position position="157"/>
    </location>
    <ligand>
        <name>K(+)</name>
        <dbReference type="ChEBI" id="CHEBI:29103"/>
    </ligand>
</feature>
<dbReference type="GO" id="GO:0046872">
    <property type="term" value="F:metal ion binding"/>
    <property type="evidence" value="ECO:0007669"/>
    <property type="project" value="UniProtKB-UniRule"/>
</dbReference>
<dbReference type="PIRSF" id="PIRSF017184">
    <property type="entry name" value="Nnr"/>
    <property type="match status" value="1"/>
</dbReference>
<dbReference type="PANTHER" id="PTHR12592">
    <property type="entry name" value="ATP-DEPENDENT (S)-NAD(P)H-HYDRATE DEHYDRATASE FAMILY MEMBER"/>
    <property type="match status" value="1"/>
</dbReference>
<dbReference type="EC" id="4.2.1.136" evidence="19"/>
<evidence type="ECO:0000256" key="3">
    <source>
        <dbReference type="ARBA" id="ARBA00006001"/>
    </source>
</evidence>
<comment type="similarity">
    <text evidence="3 19">In the N-terminal section; belongs to the NnrE/AIBP family.</text>
</comment>
<dbReference type="InterPro" id="IPR029056">
    <property type="entry name" value="Ribokinase-like"/>
</dbReference>
<feature type="binding site" evidence="17">
    <location>
        <position position="281"/>
    </location>
    <ligand>
        <name>(6S)-NADPHX</name>
        <dbReference type="ChEBI" id="CHEBI:64076"/>
    </ligand>
</feature>
<comment type="function">
    <text evidence="17">Catalyzes the dehydration of the S-form of NAD(P)HX at the expense of ADP, which is converted to AMP. Together with NAD(P)HX epimerase, which catalyzes the epimerization of the S- and R-forms, the enzyme allows the repair of both epimers of NAD(P)HX, a damaged form of NAD(P)H that is a result of enzymatic or heat-dependent hydration.</text>
</comment>
<evidence type="ECO:0000256" key="11">
    <source>
        <dbReference type="ARBA" id="ARBA00023235"/>
    </source>
</evidence>
<evidence type="ECO:0000256" key="15">
    <source>
        <dbReference type="ARBA" id="ARBA00048238"/>
    </source>
</evidence>
<dbReference type="InterPro" id="IPR036652">
    <property type="entry name" value="YjeF_N_dom_sf"/>
</dbReference>
<comment type="similarity">
    <text evidence="17">Belongs to the NnrD/CARKD family.</text>
</comment>
<evidence type="ECO:0000259" key="21">
    <source>
        <dbReference type="PROSITE" id="PS51385"/>
    </source>
</evidence>
<evidence type="ECO:0000256" key="8">
    <source>
        <dbReference type="ARBA" id="ARBA00022857"/>
    </source>
</evidence>
<reference evidence="22" key="1">
    <citation type="submission" date="2021-04" db="EMBL/GenBank/DDBJ databases">
        <title>Isolation of p-tert-butylphenol degrading bacteria Sphingobium phenoxybenzoativorans Tas13 from active sludge.</title>
        <authorList>
            <person name="Li Y."/>
        </authorList>
    </citation>
    <scope>NUCLEOTIDE SEQUENCE</scope>
    <source>
        <strain evidence="22">Tas13</strain>
    </source>
</reference>
<keyword evidence="11 18" id="KW-0413">Isomerase</keyword>
<keyword evidence="6 17" id="KW-0547">Nucleotide-binding</keyword>
<keyword evidence="5 18" id="KW-0479">Metal-binding</keyword>
<evidence type="ECO:0000256" key="6">
    <source>
        <dbReference type="ARBA" id="ARBA00022741"/>
    </source>
</evidence>
<comment type="function">
    <text evidence="18">Catalyzes the epimerization of the S- and R-forms of NAD(P)HX, a damaged form of NAD(P)H that is a result of enzymatic or heat-dependent hydration. This is a prerequisite for the S-specific NAD(P)H-hydrate dehydratase to allow the repair of both epimers of NAD(P)HX.</text>
</comment>
<evidence type="ECO:0000256" key="7">
    <source>
        <dbReference type="ARBA" id="ARBA00022840"/>
    </source>
</evidence>
<dbReference type="GO" id="GO:0046496">
    <property type="term" value="P:nicotinamide nucleotide metabolic process"/>
    <property type="evidence" value="ECO:0007669"/>
    <property type="project" value="UniProtKB-UniRule"/>
</dbReference>
<keyword evidence="9 18" id="KW-0630">Potassium</keyword>
<dbReference type="GO" id="GO:0052856">
    <property type="term" value="F:NAD(P)HX epimerase activity"/>
    <property type="evidence" value="ECO:0007669"/>
    <property type="project" value="UniProtKB-UniRule"/>
</dbReference>
<evidence type="ECO:0000256" key="4">
    <source>
        <dbReference type="ARBA" id="ARBA00009524"/>
    </source>
</evidence>
<dbReference type="SUPFAM" id="SSF64153">
    <property type="entry name" value="YjeF N-terminal domain-like"/>
    <property type="match status" value="1"/>
</dbReference>
<comment type="catalytic activity">
    <reaction evidence="16 17 19">
        <text>(6S)-NADPHX + ADP = AMP + phosphate + NADPH + H(+)</text>
        <dbReference type="Rhea" id="RHEA:32235"/>
        <dbReference type="ChEBI" id="CHEBI:15378"/>
        <dbReference type="ChEBI" id="CHEBI:43474"/>
        <dbReference type="ChEBI" id="CHEBI:57783"/>
        <dbReference type="ChEBI" id="CHEBI:64076"/>
        <dbReference type="ChEBI" id="CHEBI:456215"/>
        <dbReference type="ChEBI" id="CHEBI:456216"/>
        <dbReference type="EC" id="4.2.1.136"/>
    </reaction>
</comment>
<comment type="caution">
    <text evidence="18">Lacks conserved residue(s) required for the propagation of feature annotation.</text>
</comment>
<gene>
    <name evidence="17" type="primary">nnrD</name>
    <name evidence="18" type="synonym">nnrE</name>
    <name evidence="22" type="ORF">KFK14_14495</name>
</gene>
<evidence type="ECO:0000256" key="5">
    <source>
        <dbReference type="ARBA" id="ARBA00022723"/>
    </source>
</evidence>
<dbReference type="Pfam" id="PF01256">
    <property type="entry name" value="Carb_kinase"/>
    <property type="match status" value="1"/>
</dbReference>
<sequence>MGCRRRSLRRRHRGCRQWADGGCCRRRSLSPARSAGYQGNSALSGAAILTAEEMRAAEQAIFDSGVAPYALMETAGAAAADVIWRAGGVRDTLVLCGPGNNGGDGFVIARLLKARGVPVRVAATGESKTDSSQKARRAWAGPVENIADAAPATQIVDALFGIGLARGLDGALAQRLGELVDAAERSYAIDVPSGVDTDGGVLLSPVPRFDLCIALGALKPAHVLQPAAGTFARLICADIGIGANDAKAFLLTPPDLAEPAPDAHKYTRGLVDIVAGTMAGAGILAATAAAHAGAGCVRHLAPEPTSRLPNAVIMVTAPDAGAVTKALQDERIASVLVGPGLGRSDEARKRLSAAVTAGHPLVVDADGITLLEAAPDMLPVGTIITPHEGEFSRLFGEITGNKIDRAREAARRMGGVVVYKGPDTAIASADGRIAVWHGGSPWLSTAGTGDVLAGICAARLAVTGDPFLAACEAVWLHGEAARRAGAAFIADDLIAHIPAAVAARTQ</sequence>
<keyword evidence="7 17" id="KW-0067">ATP-binding</keyword>
<feature type="binding site" evidence="17">
    <location>
        <position position="340"/>
    </location>
    <ligand>
        <name>(6S)-NADPHX</name>
        <dbReference type="ChEBI" id="CHEBI:64076"/>
    </ligand>
</feature>
<evidence type="ECO:0000256" key="14">
    <source>
        <dbReference type="ARBA" id="ARBA00025153"/>
    </source>
</evidence>
<dbReference type="PROSITE" id="PS51385">
    <property type="entry name" value="YJEF_N"/>
    <property type="match status" value="1"/>
</dbReference>
<dbReference type="NCBIfam" id="TIGR00197">
    <property type="entry name" value="yjeF_nterm"/>
    <property type="match status" value="1"/>
</dbReference>
<evidence type="ECO:0000256" key="12">
    <source>
        <dbReference type="ARBA" id="ARBA00023239"/>
    </source>
</evidence>
<dbReference type="InterPro" id="IPR030677">
    <property type="entry name" value="Nnr"/>
</dbReference>
<dbReference type="PROSITE" id="PS51383">
    <property type="entry name" value="YJEF_C_3"/>
    <property type="match status" value="1"/>
</dbReference>
<dbReference type="KEGG" id="spph:KFK14_14495"/>